<keyword evidence="9 16" id="KW-0238">DNA-binding</keyword>
<keyword evidence="8 16" id="KW-0805">Transcription regulation</keyword>
<keyword evidence="11 16" id="KW-0804">Transcription</keyword>
<dbReference type="InterPro" id="IPR010991">
    <property type="entry name" value="p53_tetrameristn"/>
</dbReference>
<gene>
    <name evidence="22" type="primary">TP53</name>
</gene>
<dbReference type="InterPro" id="IPR013872">
    <property type="entry name" value="p53_transactivation_domain"/>
</dbReference>
<evidence type="ECO:0000256" key="7">
    <source>
        <dbReference type="ARBA" id="ARBA00022833"/>
    </source>
</evidence>
<dbReference type="RefSeq" id="XP_030043586.1">
    <property type="nucleotide sequence ID" value="XM_030187726.1"/>
</dbReference>
<evidence type="ECO:0000313" key="22">
    <source>
        <dbReference type="RefSeq" id="XP_030043586.1"/>
    </source>
</evidence>
<keyword evidence="21" id="KW-1185">Reference proteome</keyword>
<dbReference type="FunCoup" id="A0A6P7WR04">
    <property type="interactions" value="3082"/>
</dbReference>
<evidence type="ECO:0000256" key="9">
    <source>
        <dbReference type="ARBA" id="ARBA00023125"/>
    </source>
</evidence>
<dbReference type="GO" id="GO:0000978">
    <property type="term" value="F:RNA polymerase II cis-regulatory region sequence-specific DNA binding"/>
    <property type="evidence" value="ECO:0007669"/>
    <property type="project" value="TreeGrafter"/>
</dbReference>
<dbReference type="GeneID" id="115457986"/>
<dbReference type="PROSITE" id="PS00348">
    <property type="entry name" value="P53"/>
    <property type="match status" value="1"/>
</dbReference>
<dbReference type="GO" id="GO:0000981">
    <property type="term" value="F:DNA-binding transcription factor activity, RNA polymerase II-specific"/>
    <property type="evidence" value="ECO:0007669"/>
    <property type="project" value="TreeGrafter"/>
</dbReference>
<evidence type="ECO:0000256" key="2">
    <source>
        <dbReference type="ARBA" id="ARBA00017135"/>
    </source>
</evidence>
<dbReference type="AlphaFoldDB" id="A0A6P7WR04"/>
<dbReference type="SUPFAM" id="SSF47719">
    <property type="entry name" value="p53 tetramerization domain"/>
    <property type="match status" value="1"/>
</dbReference>
<evidence type="ECO:0000256" key="13">
    <source>
        <dbReference type="ARBA" id="ARBA00023306"/>
    </source>
</evidence>
<keyword evidence="5 16" id="KW-0053">Apoptosis</keyword>
<keyword evidence="4" id="KW-0597">Phosphoprotein</keyword>
<dbReference type="GO" id="GO:0006915">
    <property type="term" value="P:apoptotic process"/>
    <property type="evidence" value="ECO:0007669"/>
    <property type="project" value="UniProtKB-KW"/>
</dbReference>
<feature type="binding site" evidence="14">
    <location>
        <position position="225"/>
    </location>
    <ligand>
        <name>Zn(2+)</name>
        <dbReference type="ChEBI" id="CHEBI:29105"/>
    </ligand>
</feature>
<feature type="binding site" evidence="14">
    <location>
        <position position="285"/>
    </location>
    <ligand>
        <name>Zn(2+)</name>
        <dbReference type="ChEBI" id="CHEBI:29105"/>
    </ligand>
</feature>
<evidence type="ECO:0000256" key="17">
    <source>
        <dbReference type="SAM" id="MobiDB-lite"/>
    </source>
</evidence>
<feature type="compositionally biased region" description="Basic and acidic residues" evidence="17">
    <location>
        <begin position="433"/>
        <end position="442"/>
    </location>
</feature>
<dbReference type="GO" id="GO:0005737">
    <property type="term" value="C:cytoplasm"/>
    <property type="evidence" value="ECO:0007669"/>
    <property type="project" value="UniProtKB-SubCell"/>
</dbReference>
<dbReference type="Proteomes" id="UP000515156">
    <property type="component" value="Chromosome 14"/>
</dbReference>
<evidence type="ECO:0000256" key="3">
    <source>
        <dbReference type="ARBA" id="ARBA00022490"/>
    </source>
</evidence>
<evidence type="ECO:0000256" key="14">
    <source>
        <dbReference type="PIRSR" id="PIRSR602117-1"/>
    </source>
</evidence>
<dbReference type="CTD" id="7157"/>
<evidence type="ECO:0000256" key="5">
    <source>
        <dbReference type="ARBA" id="ARBA00022703"/>
    </source>
</evidence>
<dbReference type="InParanoid" id="A0A6P7WR04"/>
<proteinExistence type="inferred from homology"/>
<dbReference type="Pfam" id="PF07710">
    <property type="entry name" value="P53_tetramer"/>
    <property type="match status" value="1"/>
</dbReference>
<comment type="subunit">
    <text evidence="16">Binds DNA as a homotetramer.</text>
</comment>
<dbReference type="GO" id="GO:0051262">
    <property type="term" value="P:protein tetramerization"/>
    <property type="evidence" value="ECO:0007669"/>
    <property type="project" value="InterPro"/>
</dbReference>
<evidence type="ECO:0000256" key="6">
    <source>
        <dbReference type="ARBA" id="ARBA00022723"/>
    </source>
</evidence>
<evidence type="ECO:0000259" key="19">
    <source>
        <dbReference type="Pfam" id="PF07710"/>
    </source>
</evidence>
<dbReference type="Pfam" id="PF00870">
    <property type="entry name" value="P53"/>
    <property type="match status" value="1"/>
</dbReference>
<feature type="domain" description="p53 transactivation" evidence="20">
    <location>
        <begin position="62"/>
        <end position="77"/>
    </location>
</feature>
<feature type="domain" description="p53 DNA-binding" evidence="18">
    <location>
        <begin position="146"/>
        <end position="335"/>
    </location>
</feature>
<evidence type="ECO:0000256" key="16">
    <source>
        <dbReference type="RuleBase" id="RU003304"/>
    </source>
</evidence>
<feature type="site" description="Interaction with DNA" evidence="15">
    <location>
        <position position="166"/>
    </location>
</feature>
<comment type="function">
    <text evidence="16">Multifunctional transcription factor that induces cell cycle arrest, DNA repair or apoptosis upon binding to its target DNA sequence. Acts as a tumor suppressor in many tumor types; induces growth arrest or apoptosis depending on the physiological circumstances and cell type. Negatively regulates cell division by controlling expression of a set of genes required for this process. One of the activated genes is an inhibitor of cyclin-dependent kinases. Apoptosis induction seems to be mediated either by stimulation of BAX and FAS antigen expression, or by repression of Bcl-2 expression.</text>
</comment>
<accession>A0A6P7WR04</accession>
<dbReference type="Gene3D" id="4.10.170.10">
    <property type="entry name" value="p53-like tetramerisation domain"/>
    <property type="match status" value="1"/>
</dbReference>
<keyword evidence="10 16" id="KW-0010">Activator</keyword>
<dbReference type="KEGG" id="muo:115457986"/>
<dbReference type="InterPro" id="IPR012346">
    <property type="entry name" value="p53/RUNT-type_TF_DNA-bd_sf"/>
</dbReference>
<evidence type="ECO:0000256" key="15">
    <source>
        <dbReference type="PIRSR" id="PIRSR602117-2"/>
    </source>
</evidence>
<evidence type="ECO:0000256" key="4">
    <source>
        <dbReference type="ARBA" id="ARBA00022553"/>
    </source>
</evidence>
<dbReference type="InterPro" id="IPR011615">
    <property type="entry name" value="p53_DNA-bd"/>
</dbReference>
<dbReference type="Gene3D" id="2.60.40.720">
    <property type="match status" value="1"/>
</dbReference>
<evidence type="ECO:0000256" key="10">
    <source>
        <dbReference type="ARBA" id="ARBA00023159"/>
    </source>
</evidence>
<evidence type="ECO:0000256" key="12">
    <source>
        <dbReference type="ARBA" id="ARBA00023242"/>
    </source>
</evidence>
<evidence type="ECO:0000256" key="11">
    <source>
        <dbReference type="ARBA" id="ARBA00023163"/>
    </source>
</evidence>
<feature type="binding site" evidence="14">
    <location>
        <position position="289"/>
    </location>
    <ligand>
        <name>Zn(2+)</name>
        <dbReference type="ChEBI" id="CHEBI:29105"/>
    </ligand>
</feature>
<keyword evidence="6 14" id="KW-0479">Metal-binding</keyword>
<feature type="domain" description="p53 tetramerisation" evidence="19">
    <location>
        <begin position="364"/>
        <end position="405"/>
    </location>
</feature>
<dbReference type="GO" id="GO:0005634">
    <property type="term" value="C:nucleus"/>
    <property type="evidence" value="ECO:0007669"/>
    <property type="project" value="UniProtKB-SubCell"/>
</dbReference>
<dbReference type="PRINTS" id="PR00386">
    <property type="entry name" value="P53SUPPRESSR"/>
</dbReference>
<comment type="cofactor">
    <cofactor evidence="14 16">
        <name>Zn(2+)</name>
        <dbReference type="ChEBI" id="CHEBI:29105"/>
    </cofactor>
    <text evidence="14 16">Binds 1 zinc ion per subunit.</text>
</comment>
<protein>
    <recommendedName>
        <fullName evidence="2 16">Cellular tumor antigen p53</fullName>
    </recommendedName>
</protein>
<dbReference type="Pfam" id="PF08563">
    <property type="entry name" value="P53_TAD"/>
    <property type="match status" value="1"/>
</dbReference>
<keyword evidence="13 16" id="KW-0131">Cell cycle</keyword>
<keyword evidence="7 14" id="KW-0862">Zinc</keyword>
<dbReference type="OrthoDB" id="5915660at2759"/>
<dbReference type="SUPFAM" id="SSF49417">
    <property type="entry name" value="p53-like transcription factors"/>
    <property type="match status" value="1"/>
</dbReference>
<sequence length="442" mass="49836">MDLYLENADTYFFRDLFSSCLENASPDTCYCSSSDPPLACCCPPSLIMMSETVSENGLEENFSQESFSDLWNCLPNLSPTLPENENDFWLMDQFPLQTHVEATLDPDLLPQEEGLLVQELEAVSQHVVLLSPEANSVATSSIVPSTEDYPGVLDFRLAFQQSGTAKSVTCTYSPDLNKLFCQLSKTCPVQIKVKETPPAGALIRATAVYKKSEHVAEVVKRCPHHERTAEPMEDTASRNHLIRVEGNQLARYTENANTHRHSVDVPYEAPQVGSDFTTVLFNYMCNSSCMGGMNRRPILTIITLETKEGQLLGRRSFEVRICACPGRDRKTEEANSQRKVGKCGSSKRVIQDVSQAATPPENRKKRVTSSDEEIFTLQVRGRQRYEFIKTIHDALELQDYIPQQQMEKIKQQKQLKSRKERDRIAPKKGKKLLVKDEAPDSD</sequence>
<dbReference type="InterPro" id="IPR036674">
    <property type="entry name" value="p53_tetramer_sf"/>
</dbReference>
<dbReference type="InterPro" id="IPR002117">
    <property type="entry name" value="p53_tumour_suppressor"/>
</dbReference>
<name>A0A6P7WR04_9AMPH</name>
<feature type="binding site" evidence="14">
    <location>
        <position position="222"/>
    </location>
    <ligand>
        <name>Zn(2+)</name>
        <dbReference type="ChEBI" id="CHEBI:29105"/>
    </ligand>
</feature>
<dbReference type="InterPro" id="IPR008967">
    <property type="entry name" value="p53-like_TF_DNA-bd_sf"/>
</dbReference>
<dbReference type="PANTHER" id="PTHR11447">
    <property type="entry name" value="CELLULAR TUMOR ANTIGEN P53"/>
    <property type="match status" value="1"/>
</dbReference>
<dbReference type="GO" id="GO:0046872">
    <property type="term" value="F:metal ion binding"/>
    <property type="evidence" value="ECO:0007669"/>
    <property type="project" value="UniProtKB-KW"/>
</dbReference>
<dbReference type="PANTHER" id="PTHR11447:SF6">
    <property type="entry name" value="CELLULAR TUMOR ANTIGEN P53"/>
    <property type="match status" value="1"/>
</dbReference>
<feature type="region of interest" description="Disordered" evidence="17">
    <location>
        <begin position="408"/>
        <end position="442"/>
    </location>
</feature>
<dbReference type="FunFam" id="2.60.40.720:FF:000003">
    <property type="entry name" value="Cellular tumor antigen p53"/>
    <property type="match status" value="1"/>
</dbReference>
<evidence type="ECO:0000259" key="20">
    <source>
        <dbReference type="Pfam" id="PF08563"/>
    </source>
</evidence>
<comment type="subcellular location">
    <subcellularLocation>
        <location evidence="16">Cytoplasm</location>
    </subcellularLocation>
    <subcellularLocation>
        <location evidence="16">Nucleus</location>
    </subcellularLocation>
</comment>
<evidence type="ECO:0000313" key="21">
    <source>
        <dbReference type="Proteomes" id="UP000515156"/>
    </source>
</evidence>
<evidence type="ECO:0000259" key="18">
    <source>
        <dbReference type="Pfam" id="PF00870"/>
    </source>
</evidence>
<keyword evidence="3 16" id="KW-0963">Cytoplasm</keyword>
<evidence type="ECO:0000256" key="8">
    <source>
        <dbReference type="ARBA" id="ARBA00023015"/>
    </source>
</evidence>
<evidence type="ECO:0000256" key="1">
    <source>
        <dbReference type="ARBA" id="ARBA00006167"/>
    </source>
</evidence>
<keyword evidence="12 16" id="KW-0539">Nucleus</keyword>
<dbReference type="CDD" id="cd08367">
    <property type="entry name" value="P53"/>
    <property type="match status" value="1"/>
</dbReference>
<reference evidence="22" key="1">
    <citation type="submission" date="2025-08" db="UniProtKB">
        <authorList>
            <consortium name="RefSeq"/>
        </authorList>
    </citation>
    <scope>IDENTIFICATION</scope>
</reference>
<dbReference type="InterPro" id="IPR057064">
    <property type="entry name" value="P53_central_site"/>
</dbReference>
<comment type="similarity">
    <text evidence="1 16">Belongs to the p53 family.</text>
</comment>
<organism evidence="21 22">
    <name type="scientific">Microcaecilia unicolor</name>
    <dbReference type="NCBI Taxonomy" id="1415580"/>
    <lineage>
        <taxon>Eukaryota</taxon>
        <taxon>Metazoa</taxon>
        <taxon>Chordata</taxon>
        <taxon>Craniata</taxon>
        <taxon>Vertebrata</taxon>
        <taxon>Euteleostomi</taxon>
        <taxon>Amphibia</taxon>
        <taxon>Gymnophiona</taxon>
        <taxon>Siphonopidae</taxon>
        <taxon>Microcaecilia</taxon>
    </lineage>
</organism>